<evidence type="ECO:0000313" key="2">
    <source>
        <dbReference type="EMBL" id="CCG83128.1"/>
    </source>
</evidence>
<dbReference type="InterPro" id="IPR008313">
    <property type="entry name" value="GH125"/>
</dbReference>
<dbReference type="eggNOG" id="ENOG502QR7D">
    <property type="taxonomic scope" value="Eukaryota"/>
</dbReference>
<dbReference type="Pfam" id="PF06824">
    <property type="entry name" value="Glyco_hydro_125"/>
    <property type="match status" value="1"/>
</dbReference>
<dbReference type="Gene3D" id="1.50.10.10">
    <property type="match status" value="1"/>
</dbReference>
<organism evidence="2 3">
    <name type="scientific">Taphrina deformans (strain PYCC 5710 / ATCC 11124 / CBS 356.35 / IMI 108563 / JCM 9778 / NBRC 8474)</name>
    <name type="common">Peach leaf curl fungus</name>
    <name type="synonym">Lalaria deformans</name>
    <dbReference type="NCBI Taxonomy" id="1097556"/>
    <lineage>
        <taxon>Eukaryota</taxon>
        <taxon>Fungi</taxon>
        <taxon>Dikarya</taxon>
        <taxon>Ascomycota</taxon>
        <taxon>Taphrinomycotina</taxon>
        <taxon>Taphrinomycetes</taxon>
        <taxon>Taphrinales</taxon>
        <taxon>Taphrinaceae</taxon>
        <taxon>Taphrina</taxon>
    </lineage>
</organism>
<feature type="signal peptide" evidence="1">
    <location>
        <begin position="1"/>
        <end position="18"/>
    </location>
</feature>
<dbReference type="Proteomes" id="UP000013776">
    <property type="component" value="Unassembled WGS sequence"/>
</dbReference>
<dbReference type="GO" id="GO:0003824">
    <property type="term" value="F:catalytic activity"/>
    <property type="evidence" value="ECO:0007669"/>
    <property type="project" value="UniProtKB-ARBA"/>
</dbReference>
<keyword evidence="1" id="KW-0732">Signal</keyword>
<dbReference type="PANTHER" id="PTHR31047">
    <property type="entry name" value="MEIOTICALLY UP-REGULATED GENE 157 PROTEIN"/>
    <property type="match status" value="1"/>
</dbReference>
<sequence>MGIFAVIIALTGFFCIAAEQINLSAACPNFADYARRIHRPLSRGTSGLPFQRPVELCRSFVSETVDAKVEDMKSRLRNKDIARLFENCLPNTLDTTVRWHDPDLPATFVITGDISAMWLRDSTFQLQPYLQFLDDLKLQRLVNGAIQTQALYIKQSRYCNAFQPPRLSGLRRSENNQEDTVFPTYDPDVVFECKYEIDSLSSFLRLSRQYFEQTEDYSMFTEDWIQAVQSVLRVVQEQSQSSYDPVTHLWNRPHYTFKRRTDSATETLSLGGAGYPVNANTSLVRSAFRPSDDSTILQFFIPGNAMLSTELAHLSKLLEVAHSKGVEGARSWANLCTVLARSIREAIYKHGTFEHPEFGLVFAYEVDGYGGRIFMDDANMPSLLALPLIGFLSQEDRVYQNTRKMVLSTMSNPYFLKGSSIQAIGSPHTPTKNVWPMSLLVQIMTSNDKTEIASCLEAVVSSTADLGLMHESVNAWRTTDYTRPWFAWANALFATTILDLEKRFPELLFN</sequence>
<proteinExistence type="predicted"/>
<dbReference type="EMBL" id="CAHR02000125">
    <property type="protein sequence ID" value="CCG83128.1"/>
    <property type="molecule type" value="Genomic_DNA"/>
</dbReference>
<protein>
    <submittedName>
        <fullName evidence="2">Meiotically up-regulated gene 157 protein</fullName>
    </submittedName>
</protein>
<dbReference type="SMART" id="SM01149">
    <property type="entry name" value="DUF1237"/>
    <property type="match status" value="1"/>
</dbReference>
<accession>R4XBH6</accession>
<evidence type="ECO:0000313" key="3">
    <source>
        <dbReference type="Proteomes" id="UP000013776"/>
    </source>
</evidence>
<feature type="chain" id="PRO_5004381422" evidence="1">
    <location>
        <begin position="19"/>
        <end position="510"/>
    </location>
</feature>
<dbReference type="STRING" id="1097556.R4XBH6"/>
<dbReference type="InterPro" id="IPR012341">
    <property type="entry name" value="6hp_glycosidase-like_sf"/>
</dbReference>
<dbReference type="VEuPathDB" id="FungiDB:TAPDE_003264"/>
<dbReference type="SUPFAM" id="SSF48208">
    <property type="entry name" value="Six-hairpin glycosidases"/>
    <property type="match status" value="1"/>
</dbReference>
<keyword evidence="3" id="KW-1185">Reference proteome</keyword>
<dbReference type="PIRSF" id="PIRSF028846">
    <property type="entry name" value="UCP028846"/>
    <property type="match status" value="1"/>
</dbReference>
<evidence type="ECO:0000256" key="1">
    <source>
        <dbReference type="SAM" id="SignalP"/>
    </source>
</evidence>
<dbReference type="InterPro" id="IPR008928">
    <property type="entry name" value="6-hairpin_glycosidase_sf"/>
</dbReference>
<gene>
    <name evidence="2" type="ORF">TAPDE_003264</name>
</gene>
<dbReference type="GO" id="GO:0005975">
    <property type="term" value="P:carbohydrate metabolic process"/>
    <property type="evidence" value="ECO:0007669"/>
    <property type="project" value="InterPro"/>
</dbReference>
<dbReference type="OrthoDB" id="7771656at2759"/>
<dbReference type="AlphaFoldDB" id="R4XBH6"/>
<comment type="caution">
    <text evidence="2">The sequence shown here is derived from an EMBL/GenBank/DDBJ whole genome shotgun (WGS) entry which is preliminary data.</text>
</comment>
<name>R4XBH6_TAPDE</name>
<dbReference type="PANTHER" id="PTHR31047:SF0">
    <property type="entry name" value="MEIOTICALLY UP-REGULATED GENE 157 PROTEIN"/>
    <property type="match status" value="1"/>
</dbReference>
<reference evidence="2 3" key="1">
    <citation type="journal article" date="2013" name="MBio">
        <title>Genome sequencing of the plant pathogen Taphrina deformans, the causal agent of peach leaf curl.</title>
        <authorList>
            <person name="Cisse O.H."/>
            <person name="Almeida J.M.G.C.F."/>
            <person name="Fonseca A."/>
            <person name="Kumar A.A."/>
            <person name="Salojaervi J."/>
            <person name="Overmyer K."/>
            <person name="Hauser P.M."/>
            <person name="Pagni M."/>
        </authorList>
    </citation>
    <scope>NUCLEOTIDE SEQUENCE [LARGE SCALE GENOMIC DNA]</scope>
    <source>
        <strain evidence="3">PYCC 5710 / ATCC 11124 / CBS 356.35 / IMI 108563 / JCM 9778 / NBRC 8474</strain>
    </source>
</reference>